<dbReference type="Proteomes" id="UP000646365">
    <property type="component" value="Unassembled WGS sequence"/>
</dbReference>
<evidence type="ECO:0000256" key="7">
    <source>
        <dbReference type="PIRSR" id="PIRSR600715-1"/>
    </source>
</evidence>
<dbReference type="Pfam" id="PF00953">
    <property type="entry name" value="Glycos_transf_4"/>
    <property type="match status" value="1"/>
</dbReference>
<keyword evidence="5 8" id="KW-1133">Transmembrane helix</keyword>
<feature type="transmembrane region" description="Helical" evidence="8">
    <location>
        <begin position="49"/>
        <end position="69"/>
    </location>
</feature>
<feature type="transmembrane region" description="Helical" evidence="8">
    <location>
        <begin position="208"/>
        <end position="227"/>
    </location>
</feature>
<protein>
    <submittedName>
        <fullName evidence="9">Glycosyl transferase</fullName>
    </submittedName>
</protein>
<comment type="caution">
    <text evidence="9">The sequence shown here is derived from an EMBL/GenBank/DDBJ whole genome shotgun (WGS) entry which is preliminary data.</text>
</comment>
<comment type="cofactor">
    <cofactor evidence="7">
        <name>Mg(2+)</name>
        <dbReference type="ChEBI" id="CHEBI:18420"/>
    </cofactor>
</comment>
<evidence type="ECO:0000313" key="10">
    <source>
        <dbReference type="Proteomes" id="UP000646365"/>
    </source>
</evidence>
<dbReference type="GO" id="GO:0005886">
    <property type="term" value="C:plasma membrane"/>
    <property type="evidence" value="ECO:0007669"/>
    <property type="project" value="UniProtKB-SubCell"/>
</dbReference>
<dbReference type="InterPro" id="IPR000715">
    <property type="entry name" value="Glycosyl_transferase_4"/>
</dbReference>
<feature type="transmembrane region" description="Helical" evidence="8">
    <location>
        <begin position="104"/>
        <end position="122"/>
    </location>
</feature>
<feature type="binding site" evidence="7">
    <location>
        <position position="212"/>
    </location>
    <ligand>
        <name>Mg(2+)</name>
        <dbReference type="ChEBI" id="CHEBI:18420"/>
    </ligand>
</feature>
<reference evidence="9" key="2">
    <citation type="submission" date="2020-09" db="EMBL/GenBank/DDBJ databases">
        <authorList>
            <person name="Sun Q."/>
            <person name="Zhou Y."/>
        </authorList>
    </citation>
    <scope>NUCLEOTIDE SEQUENCE</scope>
    <source>
        <strain evidence="9">CGMCC 1.15725</strain>
    </source>
</reference>
<keyword evidence="6 8" id="KW-0472">Membrane</keyword>
<dbReference type="GO" id="GO:0016780">
    <property type="term" value="F:phosphotransferase activity, for other substituted phosphate groups"/>
    <property type="evidence" value="ECO:0007669"/>
    <property type="project" value="InterPro"/>
</dbReference>
<reference evidence="9" key="1">
    <citation type="journal article" date="2014" name="Int. J. Syst. Evol. Microbiol.">
        <title>Complete genome sequence of Corynebacterium casei LMG S-19264T (=DSM 44701T), isolated from a smear-ripened cheese.</title>
        <authorList>
            <consortium name="US DOE Joint Genome Institute (JGI-PGF)"/>
            <person name="Walter F."/>
            <person name="Albersmeier A."/>
            <person name="Kalinowski J."/>
            <person name="Ruckert C."/>
        </authorList>
    </citation>
    <scope>NUCLEOTIDE SEQUENCE</scope>
    <source>
        <strain evidence="9">CGMCC 1.15725</strain>
    </source>
</reference>
<dbReference type="AlphaFoldDB" id="A0A8J3E5C1"/>
<feature type="transmembrane region" description="Helical" evidence="8">
    <location>
        <begin position="128"/>
        <end position="146"/>
    </location>
</feature>
<feature type="transmembrane region" description="Helical" evidence="8">
    <location>
        <begin position="158"/>
        <end position="177"/>
    </location>
</feature>
<dbReference type="GO" id="GO:0071555">
    <property type="term" value="P:cell wall organization"/>
    <property type="evidence" value="ECO:0007669"/>
    <property type="project" value="TreeGrafter"/>
</dbReference>
<sequence length="335" mass="35804">MSFTVVAELTFLCFVVSLVATGGVLWWLKHRQILDEPNHRSSHTNPTPRGGGLALVPILAVAWAGLAALGLAPLSTLPVIAVAVALAMLCWRDDRGGLPVLQRFGAQFVAILFGLLFVRGAGHVFQGLLPPVLDYAATALIWLWFVNLFNFMDGIDGITGGQTAAIGFGAALVAFVSSDPNSGALPLGLALGAAALGFLAWNWAPAKLFMGDVGSIPLGYLIGWLMLSMAGDGHWAPALILPLYYLVDATITLLRRAVRFERIWHAHREHFYQRAVQSGLGHGAVVLRILAADLLLVGLAVLGLDWPWIATILAIVVVGTLLWELGRRDAVTSEA</sequence>
<dbReference type="EMBL" id="BMJQ01000011">
    <property type="protein sequence ID" value="GGF31097.1"/>
    <property type="molecule type" value="Genomic_DNA"/>
</dbReference>
<evidence type="ECO:0000256" key="4">
    <source>
        <dbReference type="ARBA" id="ARBA00022692"/>
    </source>
</evidence>
<comment type="subcellular location">
    <subcellularLocation>
        <location evidence="1">Cell membrane</location>
        <topology evidence="1">Multi-pass membrane protein</topology>
    </subcellularLocation>
</comment>
<gene>
    <name evidence="9" type="ORF">GCM10011611_41540</name>
</gene>
<evidence type="ECO:0000313" key="9">
    <source>
        <dbReference type="EMBL" id="GGF31097.1"/>
    </source>
</evidence>
<dbReference type="PANTHER" id="PTHR22926">
    <property type="entry name" value="PHOSPHO-N-ACETYLMURAMOYL-PENTAPEPTIDE-TRANSFERASE"/>
    <property type="match status" value="1"/>
</dbReference>
<evidence type="ECO:0000256" key="8">
    <source>
        <dbReference type="SAM" id="Phobius"/>
    </source>
</evidence>
<keyword evidence="2" id="KW-1003">Cell membrane</keyword>
<name>A0A8J3E5C1_9PROT</name>
<organism evidence="9 10">
    <name type="scientific">Aliidongia dinghuensis</name>
    <dbReference type="NCBI Taxonomy" id="1867774"/>
    <lineage>
        <taxon>Bacteria</taxon>
        <taxon>Pseudomonadati</taxon>
        <taxon>Pseudomonadota</taxon>
        <taxon>Alphaproteobacteria</taxon>
        <taxon>Rhodospirillales</taxon>
        <taxon>Dongiaceae</taxon>
        <taxon>Aliidongia</taxon>
    </lineage>
</organism>
<keyword evidence="7" id="KW-0479">Metal-binding</keyword>
<evidence type="ECO:0000256" key="5">
    <source>
        <dbReference type="ARBA" id="ARBA00022989"/>
    </source>
</evidence>
<keyword evidence="10" id="KW-1185">Reference proteome</keyword>
<evidence type="ECO:0000256" key="2">
    <source>
        <dbReference type="ARBA" id="ARBA00022475"/>
    </source>
</evidence>
<keyword evidence="7" id="KW-0460">Magnesium</keyword>
<feature type="transmembrane region" description="Helical" evidence="8">
    <location>
        <begin position="75"/>
        <end position="92"/>
    </location>
</feature>
<feature type="transmembrane region" description="Helical" evidence="8">
    <location>
        <begin position="183"/>
        <end position="201"/>
    </location>
</feature>
<dbReference type="GO" id="GO:0046872">
    <property type="term" value="F:metal ion binding"/>
    <property type="evidence" value="ECO:0007669"/>
    <property type="project" value="UniProtKB-KW"/>
</dbReference>
<accession>A0A8J3E5C1</accession>
<keyword evidence="3 9" id="KW-0808">Transferase</keyword>
<feature type="transmembrane region" description="Helical" evidence="8">
    <location>
        <begin position="308"/>
        <end position="326"/>
    </location>
</feature>
<feature type="transmembrane region" description="Helical" evidence="8">
    <location>
        <begin position="6"/>
        <end position="28"/>
    </location>
</feature>
<evidence type="ECO:0000256" key="3">
    <source>
        <dbReference type="ARBA" id="ARBA00022679"/>
    </source>
</evidence>
<dbReference type="GO" id="GO:0009103">
    <property type="term" value="P:lipopolysaccharide biosynthetic process"/>
    <property type="evidence" value="ECO:0007669"/>
    <property type="project" value="TreeGrafter"/>
</dbReference>
<dbReference type="GO" id="GO:0044038">
    <property type="term" value="P:cell wall macromolecule biosynthetic process"/>
    <property type="evidence" value="ECO:0007669"/>
    <property type="project" value="TreeGrafter"/>
</dbReference>
<feature type="binding site" evidence="7">
    <location>
        <position position="150"/>
    </location>
    <ligand>
        <name>Mg(2+)</name>
        <dbReference type="ChEBI" id="CHEBI:18420"/>
    </ligand>
</feature>
<proteinExistence type="predicted"/>
<dbReference type="PANTHER" id="PTHR22926:SF3">
    <property type="entry name" value="UNDECAPRENYL-PHOSPHATE ALPHA-N-ACETYLGLUCOSAMINYL 1-PHOSPHATE TRANSFERASE"/>
    <property type="match status" value="1"/>
</dbReference>
<keyword evidence="4 8" id="KW-0812">Transmembrane</keyword>
<dbReference type="RefSeq" id="WP_189049330.1">
    <property type="nucleotide sequence ID" value="NZ_BMJQ01000011.1"/>
</dbReference>
<feature type="transmembrane region" description="Helical" evidence="8">
    <location>
        <begin position="279"/>
        <end position="302"/>
    </location>
</feature>
<dbReference type="CDD" id="cd06854">
    <property type="entry name" value="GT_WbpL_WbcO_like"/>
    <property type="match status" value="1"/>
</dbReference>
<evidence type="ECO:0000256" key="1">
    <source>
        <dbReference type="ARBA" id="ARBA00004651"/>
    </source>
</evidence>
<feature type="transmembrane region" description="Helical" evidence="8">
    <location>
        <begin position="239"/>
        <end position="258"/>
    </location>
</feature>
<evidence type="ECO:0000256" key="6">
    <source>
        <dbReference type="ARBA" id="ARBA00023136"/>
    </source>
</evidence>